<evidence type="ECO:0000256" key="1">
    <source>
        <dbReference type="SAM" id="Coils"/>
    </source>
</evidence>
<sequence>MLRMESRSSENSLSFSDKESPAWVKLWNSNYSSTGGLNIGSESDFASAIGDKEVAAKAVAFVVNSTRKGIVPLCADVANLLRAKRNLEDKIVQLSKENNLLKLLSDGQESLSGSTVTRSKHEELTDSFSKDQGNGSVQSCQCLHSSNANNTAVNDCLTQQPVLCGNTTSCQSINATNKLESSINSKTASSNAPNSNLASLATAGSTVVEAEVHVAPVSTNCSESKVGPSDTTTGRLASAPVKEALIGH</sequence>
<evidence type="ECO:0000313" key="4">
    <source>
        <dbReference type="Proteomes" id="UP000593567"/>
    </source>
</evidence>
<protein>
    <submittedName>
        <fullName evidence="3">Uncharacterized protein</fullName>
    </submittedName>
</protein>
<evidence type="ECO:0000256" key="2">
    <source>
        <dbReference type="SAM" id="MobiDB-lite"/>
    </source>
</evidence>
<keyword evidence="1" id="KW-0175">Coiled coil</keyword>
<reference evidence="3" key="1">
    <citation type="submission" date="2020-06" db="EMBL/GenBank/DDBJ databases">
        <title>Draft genome of Bugula neritina, a colonial animal packing powerful symbionts and potential medicines.</title>
        <authorList>
            <person name="Rayko M."/>
        </authorList>
    </citation>
    <scope>NUCLEOTIDE SEQUENCE [LARGE SCALE GENOMIC DNA]</scope>
    <source>
        <strain evidence="3">Kwan_BN1</strain>
    </source>
</reference>
<dbReference type="OrthoDB" id="2130750at2759"/>
<organism evidence="3 4">
    <name type="scientific">Bugula neritina</name>
    <name type="common">Brown bryozoan</name>
    <name type="synonym">Sertularia neritina</name>
    <dbReference type="NCBI Taxonomy" id="10212"/>
    <lineage>
        <taxon>Eukaryota</taxon>
        <taxon>Metazoa</taxon>
        <taxon>Spiralia</taxon>
        <taxon>Lophotrochozoa</taxon>
        <taxon>Bryozoa</taxon>
        <taxon>Gymnolaemata</taxon>
        <taxon>Cheilostomatida</taxon>
        <taxon>Flustrina</taxon>
        <taxon>Buguloidea</taxon>
        <taxon>Bugulidae</taxon>
        <taxon>Bugula</taxon>
    </lineage>
</organism>
<proteinExistence type="predicted"/>
<comment type="caution">
    <text evidence="3">The sequence shown here is derived from an EMBL/GenBank/DDBJ whole genome shotgun (WGS) entry which is preliminary data.</text>
</comment>
<feature type="coiled-coil region" evidence="1">
    <location>
        <begin position="77"/>
        <end position="104"/>
    </location>
</feature>
<gene>
    <name evidence="3" type="ORF">EB796_019638</name>
</gene>
<feature type="region of interest" description="Disordered" evidence="2">
    <location>
        <begin position="111"/>
        <end position="134"/>
    </location>
</feature>
<dbReference type="EMBL" id="VXIV02002909">
    <property type="protein sequence ID" value="KAF6022063.1"/>
    <property type="molecule type" value="Genomic_DNA"/>
</dbReference>
<dbReference type="AlphaFoldDB" id="A0A7J7J7K8"/>
<keyword evidence="4" id="KW-1185">Reference proteome</keyword>
<evidence type="ECO:0000313" key="3">
    <source>
        <dbReference type="EMBL" id="KAF6022063.1"/>
    </source>
</evidence>
<accession>A0A7J7J7K8</accession>
<name>A0A7J7J7K8_BUGNE</name>
<dbReference type="Proteomes" id="UP000593567">
    <property type="component" value="Unassembled WGS sequence"/>
</dbReference>